<dbReference type="RefSeq" id="WP_218575265.1">
    <property type="nucleotide sequence ID" value="NZ_CP042425.1"/>
</dbReference>
<dbReference type="Proteomes" id="UP000324974">
    <property type="component" value="Chromosome"/>
</dbReference>
<organism evidence="2 3">
    <name type="scientific">Limnoglobus roseus</name>
    <dbReference type="NCBI Taxonomy" id="2598579"/>
    <lineage>
        <taxon>Bacteria</taxon>
        <taxon>Pseudomonadati</taxon>
        <taxon>Planctomycetota</taxon>
        <taxon>Planctomycetia</taxon>
        <taxon>Gemmatales</taxon>
        <taxon>Gemmataceae</taxon>
        <taxon>Limnoglobus</taxon>
    </lineage>
</organism>
<keyword evidence="1" id="KW-0472">Membrane</keyword>
<evidence type="ECO:0000256" key="1">
    <source>
        <dbReference type="SAM" id="Phobius"/>
    </source>
</evidence>
<keyword evidence="1" id="KW-1133">Transmembrane helix</keyword>
<keyword evidence="1" id="KW-0812">Transmembrane</keyword>
<dbReference type="EMBL" id="CP042425">
    <property type="protein sequence ID" value="QEL13591.1"/>
    <property type="molecule type" value="Genomic_DNA"/>
</dbReference>
<accession>A0A5C1A3B2</accession>
<evidence type="ECO:0000313" key="2">
    <source>
        <dbReference type="EMBL" id="QEL13591.1"/>
    </source>
</evidence>
<dbReference type="AlphaFoldDB" id="A0A5C1A3B2"/>
<name>A0A5C1A3B2_9BACT</name>
<feature type="transmembrane region" description="Helical" evidence="1">
    <location>
        <begin position="48"/>
        <end position="70"/>
    </location>
</feature>
<gene>
    <name evidence="2" type="ORF">PX52LOC_00449</name>
</gene>
<reference evidence="3" key="1">
    <citation type="submission" date="2019-08" db="EMBL/GenBank/DDBJ databases">
        <title>Limnoglobus roseus gen. nov., sp. nov., a novel freshwater planctomycete with a giant genome from the family Gemmataceae.</title>
        <authorList>
            <person name="Kulichevskaya I.S."/>
            <person name="Naumoff D.G."/>
            <person name="Miroshnikov K."/>
            <person name="Ivanova A."/>
            <person name="Philippov D.A."/>
            <person name="Hakobyan A."/>
            <person name="Rijpstra I.C."/>
            <person name="Sinninghe Damste J.S."/>
            <person name="Liesack W."/>
            <person name="Dedysh S.N."/>
        </authorList>
    </citation>
    <scope>NUCLEOTIDE SEQUENCE [LARGE SCALE GENOMIC DNA]</scope>
    <source>
        <strain evidence="3">PX52</strain>
    </source>
</reference>
<protein>
    <submittedName>
        <fullName evidence="2">Uncharacterized protein</fullName>
    </submittedName>
</protein>
<feature type="transmembrane region" description="Helical" evidence="1">
    <location>
        <begin position="82"/>
        <end position="103"/>
    </location>
</feature>
<proteinExistence type="predicted"/>
<keyword evidence="3" id="KW-1185">Reference proteome</keyword>
<sequence>MRAFLSLVACGLLLACPLVGTAGMPAPLPVNPERITQLGDAPLARLQTISFFLLVFFLSAVALRAIWNYVRRDFPALPRLSFGRAVAVVFLWGILFVIVLTMISGARELMTPGAWRRQGATYKLADAPPSAAQPESEMAARRLHLERLRTALWQFAATHNGRFPGTDELTALPAELWDVPTAGGLRFLYVPGRSAGHVPDVLVYEPELDPDHRLVLRTNGDIVELSSAEIRKCVPEKKP</sequence>
<dbReference type="PROSITE" id="PS51257">
    <property type="entry name" value="PROKAR_LIPOPROTEIN"/>
    <property type="match status" value="1"/>
</dbReference>
<dbReference type="KEGG" id="lrs:PX52LOC_00449"/>
<evidence type="ECO:0000313" key="3">
    <source>
        <dbReference type="Proteomes" id="UP000324974"/>
    </source>
</evidence>